<feature type="compositionally biased region" description="Polar residues" evidence="1">
    <location>
        <begin position="604"/>
        <end position="622"/>
    </location>
</feature>
<feature type="compositionally biased region" description="Pro residues" evidence="1">
    <location>
        <begin position="1"/>
        <end position="13"/>
    </location>
</feature>
<reference evidence="2" key="1">
    <citation type="journal article" date="2020" name="Stud. Mycol.">
        <title>101 Dothideomycetes genomes: a test case for predicting lifestyles and emergence of pathogens.</title>
        <authorList>
            <person name="Haridas S."/>
            <person name="Albert R."/>
            <person name="Binder M."/>
            <person name="Bloem J."/>
            <person name="Labutti K."/>
            <person name="Salamov A."/>
            <person name="Andreopoulos B."/>
            <person name="Baker S."/>
            <person name="Barry K."/>
            <person name="Bills G."/>
            <person name="Bluhm B."/>
            <person name="Cannon C."/>
            <person name="Castanera R."/>
            <person name="Culley D."/>
            <person name="Daum C."/>
            <person name="Ezra D."/>
            <person name="Gonzalez J."/>
            <person name="Henrissat B."/>
            <person name="Kuo A."/>
            <person name="Liang C."/>
            <person name="Lipzen A."/>
            <person name="Lutzoni F."/>
            <person name="Magnuson J."/>
            <person name="Mondo S."/>
            <person name="Nolan M."/>
            <person name="Ohm R."/>
            <person name="Pangilinan J."/>
            <person name="Park H.-J."/>
            <person name="Ramirez L."/>
            <person name="Alfaro M."/>
            <person name="Sun H."/>
            <person name="Tritt A."/>
            <person name="Yoshinaga Y."/>
            <person name="Zwiers L.-H."/>
            <person name="Turgeon B."/>
            <person name="Goodwin S."/>
            <person name="Spatafora J."/>
            <person name="Crous P."/>
            <person name="Grigoriev I."/>
        </authorList>
    </citation>
    <scope>NUCLEOTIDE SEQUENCE</scope>
    <source>
        <strain evidence="2">CBS 119687</strain>
    </source>
</reference>
<feature type="compositionally biased region" description="Polar residues" evidence="1">
    <location>
        <begin position="930"/>
        <end position="942"/>
    </location>
</feature>
<feature type="region of interest" description="Disordered" evidence="1">
    <location>
        <begin position="892"/>
        <end position="1057"/>
    </location>
</feature>
<feature type="compositionally biased region" description="Polar residues" evidence="1">
    <location>
        <begin position="1013"/>
        <end position="1027"/>
    </location>
</feature>
<dbReference type="RefSeq" id="XP_033528415.1">
    <property type="nucleotide sequence ID" value="XM_033672688.1"/>
</dbReference>
<name>A0A6A6AS93_9PLEO</name>
<dbReference type="Proteomes" id="UP000799771">
    <property type="component" value="Unassembled WGS sequence"/>
</dbReference>
<sequence>MQNYNAPPPPPGYQRPGSTASFAGQQPPPLPPRTPQGYQSVAPPTHSQWASPIQTQAPSAPWNQPQQQQTAGGYNPGTYGAMSGGYAQGYQAPSNPYAPQQHDMPPPPPPKPPGFSAAVHEQHGTQNWPQQPPQHDADFAPHVQQGGYPAHGTSQQPYNNAGYPPPSATPANSYGGYSTPAPGAPYQPPPPVMSPNEQHPAYIPPSLTGQGVQAYMPANVNPMPGIYVPPPPDVPAWQQALHAPLQGVVKKFKYTKPTVDPSFYTQGYQGVPQQPQPQGQYGQQTVQPQQDPYRYGGLTQEQFTQPEQPPPQRPYDQSYPPQQQQYGQSVEPPNQCQQQQYNQNPQYNHQQNQWQAPAPADQGYGQNTQTPYGVQQQQWQPGHQADNSMTGQQHPHAPGQGIQAPKPVDGRTETTPPNFVSEPSPFSEPVSPITNPQSINSAAGYHPGRTDSIGSVALANFHSQRADHGTNSPKPPSVKNPTPPPPRDGQSRFSALGTGGPSDWEHFGAGDEIDDEELFGAKKEEKKNEPSHTHSVELPAEVPSPPTQGWPSPAHQPAPLSLGERRDTYQPTPELATVSPAHVNSHIQAPPPPQSTTEDRGQGARQSTPTQASSTFDAQASQKHAAELKAKDEALEHLRAEYEEDKVGLIAELENLKASIAAAETRATDLRTKNDAFELARTISEKEKVDLRAEIEKIRSENEEFKAESERLKADTKSAETHTAGEKNVLNEQIVAMRIAAQLAQDNAEASTKEKDVTIARLHEDVEGKEDTIKERDTAIAELRRQLEAEKTREIPKPTAADLIPDIDPWYAGSLERYIGMLRGEAGEHQVEDKIKTFKAFLRAESGIRGIEYYDAPPPAPAVDPVVAQLDKFALSSGAPDTASLRQNLSIQVPQAPSMDDEDDYDYSPGGRPVLKRKPTLPSGEPFNAPAQSATILTPTSSVEDDWNKTPVQSPPEEPLQPQYKAYVPPSGASHDSPLPHRQSMSFANIPATHSPMGSGKSRDEIFFEGPAPQTSKTLSRQTSSDSDIGDIPVPAPLSFGSQRPATTAPPKKDPLKTLTDLLPAQIATPTPSHLVEEIRTKSAKFNSSSEKIDELTKTWEKSASLARRKRDDARRERREDNEERNDDLFNSDEISYAKMKQLEAEFEKEEAELKAQEDRAEYQTYIDTVFDKVYADLQADIKSLTSLYFSAENLLQDSETGIKSLENSDAPSAIHCLHLLSDTHALLEAKHAQVALAVADRDKRYKKTEIQPLNAARNFAKLKIVEQQFLAAEKHAVANAKRDVAARMDTLYKFVEDVVVEAVSVEQGEIDRVVAAIRALDDEGAEAKMLDHAQMTIALLAQSSKALLGFVNEREVQLNAVVFEADIALARAEGADAKRVQELEAEREAEEGKLREEYERRVGVLGQDDEEVRGLIARKRKGGEVGEEAEKEKEKRLRMALEEAKRRNGQV</sequence>
<dbReference type="GeneID" id="54413120"/>
<feature type="compositionally biased region" description="Low complexity" evidence="1">
    <location>
        <begin position="314"/>
        <end position="355"/>
    </location>
</feature>
<keyword evidence="3" id="KW-1185">Reference proteome</keyword>
<dbReference type="OrthoDB" id="1883964at2759"/>
<evidence type="ECO:0000313" key="2">
    <source>
        <dbReference type="EMBL" id="KAF2134028.1"/>
    </source>
</evidence>
<protein>
    <submittedName>
        <fullName evidence="2">Uncharacterized protein</fullName>
    </submittedName>
</protein>
<feature type="compositionally biased region" description="Basic and acidic residues" evidence="1">
    <location>
        <begin position="1110"/>
        <end position="1122"/>
    </location>
</feature>
<feature type="compositionally biased region" description="Pro residues" evidence="1">
    <location>
        <begin position="104"/>
        <end position="113"/>
    </location>
</feature>
<feature type="compositionally biased region" description="Basic and acidic residues" evidence="1">
    <location>
        <begin position="519"/>
        <end position="535"/>
    </location>
</feature>
<evidence type="ECO:0000256" key="1">
    <source>
        <dbReference type="SAM" id="MobiDB-lite"/>
    </source>
</evidence>
<organism evidence="2 3">
    <name type="scientific">Dothidotthia symphoricarpi CBS 119687</name>
    <dbReference type="NCBI Taxonomy" id="1392245"/>
    <lineage>
        <taxon>Eukaryota</taxon>
        <taxon>Fungi</taxon>
        <taxon>Dikarya</taxon>
        <taxon>Ascomycota</taxon>
        <taxon>Pezizomycotina</taxon>
        <taxon>Dothideomycetes</taxon>
        <taxon>Pleosporomycetidae</taxon>
        <taxon>Pleosporales</taxon>
        <taxon>Dothidotthiaceae</taxon>
        <taxon>Dothidotthia</taxon>
    </lineage>
</organism>
<feature type="compositionally biased region" description="Pro residues" evidence="1">
    <location>
        <begin position="473"/>
        <end position="487"/>
    </location>
</feature>
<proteinExistence type="predicted"/>
<accession>A0A6A6AS93</accession>
<evidence type="ECO:0000313" key="3">
    <source>
        <dbReference type="Proteomes" id="UP000799771"/>
    </source>
</evidence>
<feature type="region of interest" description="Disordered" evidence="1">
    <location>
        <begin position="703"/>
        <end position="724"/>
    </location>
</feature>
<feature type="compositionally biased region" description="Low complexity" evidence="1">
    <location>
        <begin position="366"/>
        <end position="384"/>
    </location>
</feature>
<feature type="region of interest" description="Disordered" evidence="1">
    <location>
        <begin position="1108"/>
        <end position="1131"/>
    </location>
</feature>
<feature type="compositionally biased region" description="Polar residues" evidence="1">
    <location>
        <begin position="45"/>
        <end position="72"/>
    </location>
</feature>
<gene>
    <name evidence="2" type="ORF">P153DRAFT_427901</name>
</gene>
<dbReference type="EMBL" id="ML977498">
    <property type="protein sequence ID" value="KAF2134028.1"/>
    <property type="molecule type" value="Genomic_DNA"/>
</dbReference>
<feature type="compositionally biased region" description="Low complexity" evidence="1">
    <location>
        <begin position="416"/>
        <end position="432"/>
    </location>
</feature>
<feature type="compositionally biased region" description="Low complexity" evidence="1">
    <location>
        <begin position="265"/>
        <end position="290"/>
    </location>
</feature>
<feature type="compositionally biased region" description="Pro residues" evidence="1">
    <location>
        <begin position="182"/>
        <end position="193"/>
    </location>
</feature>
<feature type="region of interest" description="Disordered" evidence="1">
    <location>
        <begin position="264"/>
        <end position="629"/>
    </location>
</feature>
<feature type="region of interest" description="Disordered" evidence="1">
    <location>
        <begin position="1"/>
        <end position="208"/>
    </location>
</feature>